<dbReference type="InterPro" id="IPR043129">
    <property type="entry name" value="ATPase_NBD"/>
</dbReference>
<accession>A0A2M7X574</accession>
<sequence>RRRVRISFGQKTPRNTNAMYITLDIGGTNTRIGISSTLDDFIHIEKFPTPKTFDELKSKIKDTLKDIKPTNIAVGIAGFIERHEKKILISPHIKYLNDKKITEILDFQENIIFLENDASLAGLAEAVRGEGRGFSRSAYITISTGVGGVLIINNKIPDTNVNYEPGHHLIPGTGIDDQQIKSWEDYSSGTSFKKIYGVNPQDYDDSKIWAEYGYNLAIGLSNISLLWRPDVIVLGGSVSKKAHLFIETTNLELSKFLHCCVPEIKISQLGDDNGLIGGLVLLRQNIT</sequence>
<dbReference type="Pfam" id="PF00480">
    <property type="entry name" value="ROK"/>
    <property type="match status" value="1"/>
</dbReference>
<comment type="similarity">
    <text evidence="1">Belongs to the ROK (NagC/XylR) family.</text>
</comment>
<evidence type="ECO:0000256" key="1">
    <source>
        <dbReference type="ARBA" id="ARBA00006479"/>
    </source>
</evidence>
<feature type="non-terminal residue" evidence="2">
    <location>
        <position position="1"/>
    </location>
</feature>
<gene>
    <name evidence="2" type="ORF">CO178_00480</name>
</gene>
<reference evidence="3" key="1">
    <citation type="submission" date="2017-09" db="EMBL/GenBank/DDBJ databases">
        <title>Depth-based differentiation of microbial function through sediment-hosted aquifers and enrichment of novel symbionts in the deep terrestrial subsurface.</title>
        <authorList>
            <person name="Probst A.J."/>
            <person name="Ladd B."/>
            <person name="Jarett J.K."/>
            <person name="Geller-Mcgrath D.E."/>
            <person name="Sieber C.M.K."/>
            <person name="Emerson J.B."/>
            <person name="Anantharaman K."/>
            <person name="Thomas B.C."/>
            <person name="Malmstrom R."/>
            <person name="Stieglmeier M."/>
            <person name="Klingl A."/>
            <person name="Woyke T."/>
            <person name="Ryan C.M."/>
            <person name="Banfield J.F."/>
        </authorList>
    </citation>
    <scope>NUCLEOTIDE SEQUENCE [LARGE SCALE GENOMIC DNA]</scope>
</reference>
<evidence type="ECO:0000313" key="3">
    <source>
        <dbReference type="Proteomes" id="UP000230683"/>
    </source>
</evidence>
<evidence type="ECO:0008006" key="4">
    <source>
        <dbReference type="Google" id="ProtNLM"/>
    </source>
</evidence>
<organism evidence="2 3">
    <name type="scientific">candidate division WWE3 bacterium CG_4_9_14_3_um_filter_34_6</name>
    <dbReference type="NCBI Taxonomy" id="1975079"/>
    <lineage>
        <taxon>Bacteria</taxon>
        <taxon>Katanobacteria</taxon>
    </lineage>
</organism>
<dbReference type="Gene3D" id="3.30.420.40">
    <property type="match status" value="2"/>
</dbReference>
<dbReference type="PANTHER" id="PTHR18964">
    <property type="entry name" value="ROK (REPRESSOR, ORF, KINASE) FAMILY"/>
    <property type="match status" value="1"/>
</dbReference>
<proteinExistence type="inferred from homology"/>
<dbReference type="InterPro" id="IPR000600">
    <property type="entry name" value="ROK"/>
</dbReference>
<protein>
    <recommendedName>
        <fullName evidence="4">ROK family protein</fullName>
    </recommendedName>
</protein>
<dbReference type="AlphaFoldDB" id="A0A2M7X574"/>
<name>A0A2M7X574_UNCKA</name>
<dbReference type="PANTHER" id="PTHR18964:SF149">
    <property type="entry name" value="BIFUNCTIONAL UDP-N-ACETYLGLUCOSAMINE 2-EPIMERASE_N-ACETYLMANNOSAMINE KINASE"/>
    <property type="match status" value="1"/>
</dbReference>
<evidence type="ECO:0000313" key="2">
    <source>
        <dbReference type="EMBL" id="PJA41312.1"/>
    </source>
</evidence>
<dbReference type="SUPFAM" id="SSF53067">
    <property type="entry name" value="Actin-like ATPase domain"/>
    <property type="match status" value="1"/>
</dbReference>
<dbReference type="CDD" id="cd23763">
    <property type="entry name" value="ASKHA_ATPase_ROK"/>
    <property type="match status" value="1"/>
</dbReference>
<comment type="caution">
    <text evidence="2">The sequence shown here is derived from an EMBL/GenBank/DDBJ whole genome shotgun (WGS) entry which is preliminary data.</text>
</comment>
<dbReference type="Proteomes" id="UP000230683">
    <property type="component" value="Unassembled WGS sequence"/>
</dbReference>
<dbReference type="EMBL" id="PFWY01000024">
    <property type="protein sequence ID" value="PJA41312.1"/>
    <property type="molecule type" value="Genomic_DNA"/>
</dbReference>